<keyword evidence="6" id="KW-1185">Reference proteome</keyword>
<sequence length="759" mass="80570">MEELRDIEDEPYNDSQDLVEYTTEDETDEMEHGTINIDLEDLVEETNQPGVSTDEEYENYEDDQKPGQIELEPDSSKTMPTFKTTVSISGLQKIGNNSSGTERMAPKVMVLPQGSSTPTTTTTPMKLLNTSRSSVTPTMATTSYRLLNSDGTMIVNVSNKPATAMKKVISVANPTAASLQSPTNRVVLNTKAPVMHIQPAQTIPTSPGSTGGLKAMKTITMKTIPGGTIKMVPQTAPLPSGLQGTVLRMSKPGVVGQTVSLTGATKLVKPTPATTGGSEVSKVILNSAVAGPKKIVAAPANAALHAVTLPGGKGVQYVRLLNQRPSATTGAQKIVMQAPSKASSIVASAAPTATVLNAGAATTTAGTIQAGPSKIIMQNNKTFVIRNGSTNLAAASATIGKPSILSAGKKIILNADSSSGTTRIVLAKEATKKLNSIQTVVQKSQLVPSNGASSSEEGGVNAVVLKQEPHAKTTEPAKANANSPAQSMSGSGVKAADGSKDSTRVVTSASYGFPEEAYKKRPCNCTKSQCLKLYCDCFANGEYCYNCNCKDCFNTFDHANERQKAIRSTLERNPNAFKPKIGSIGSTDDGTRLHTKGCNCKRSGCLKNYCECYEGKIPCSSNCKCVGCRNTENFDMVYEYYSSNDASTKSVEEGSNSNILIIPDKLDAGTGKRRSSGDAVGLKRSASLLDTDLSQLPPAKQPHNFMTMDVIEATVQCMVAQADECLKRGCSMRTSELMILEEYGRCLLEIKEFAFNTEN</sequence>
<dbReference type="STRING" id="30069.A0A182YE56"/>
<keyword evidence="3" id="KW-0539">Nucleus</keyword>
<dbReference type="EnsemblMetazoa" id="ASTEI06742-RA">
    <property type="protein sequence ID" value="ASTEI06742-PA"/>
    <property type="gene ID" value="ASTEI06742"/>
</dbReference>
<feature type="compositionally biased region" description="Polar residues" evidence="4">
    <location>
        <begin position="480"/>
        <end position="490"/>
    </location>
</feature>
<organism evidence="5 6">
    <name type="scientific">Anopheles stephensi</name>
    <name type="common">Indo-Pakistan malaria mosquito</name>
    <dbReference type="NCBI Taxonomy" id="30069"/>
    <lineage>
        <taxon>Eukaryota</taxon>
        <taxon>Metazoa</taxon>
        <taxon>Ecdysozoa</taxon>
        <taxon>Arthropoda</taxon>
        <taxon>Hexapoda</taxon>
        <taxon>Insecta</taxon>
        <taxon>Pterygota</taxon>
        <taxon>Neoptera</taxon>
        <taxon>Endopterygota</taxon>
        <taxon>Diptera</taxon>
        <taxon>Nematocera</taxon>
        <taxon>Culicoidea</taxon>
        <taxon>Culicidae</taxon>
        <taxon>Anophelinae</taxon>
        <taxon>Anopheles</taxon>
    </lineage>
</organism>
<dbReference type="Proteomes" id="UP000076408">
    <property type="component" value="Unassembled WGS sequence"/>
</dbReference>
<dbReference type="VEuPathDB" id="VectorBase:ASTEI20_044441"/>
<protein>
    <submittedName>
        <fullName evidence="5">CRC domain-containing protein</fullName>
    </submittedName>
</protein>
<feature type="region of interest" description="Disordered" evidence="4">
    <location>
        <begin position="1"/>
        <end position="80"/>
    </location>
</feature>
<dbReference type="PANTHER" id="PTHR12446">
    <property type="entry name" value="TESMIN/TSO1-RELATED"/>
    <property type="match status" value="1"/>
</dbReference>
<evidence type="ECO:0000313" key="5">
    <source>
        <dbReference type="EnsemblMetazoa" id="ASTEI06742-PA"/>
    </source>
</evidence>
<reference evidence="6" key="1">
    <citation type="journal article" date="2014" name="Genome Biol.">
        <title>Genome analysis of a major urban malaria vector mosquito, Anopheles stephensi.</title>
        <authorList>
            <person name="Jiang X."/>
            <person name="Peery A."/>
            <person name="Hall A.B."/>
            <person name="Sharma A."/>
            <person name="Chen X.G."/>
            <person name="Waterhouse R.M."/>
            <person name="Komissarov A."/>
            <person name="Riehle M.M."/>
            <person name="Shouche Y."/>
            <person name="Sharakhova M.V."/>
            <person name="Lawson D."/>
            <person name="Pakpour N."/>
            <person name="Arensburger P."/>
            <person name="Davidson V.L."/>
            <person name="Eiglmeier K."/>
            <person name="Emrich S."/>
            <person name="George P."/>
            <person name="Kennedy R.C."/>
            <person name="Mane S.P."/>
            <person name="Maslen G."/>
            <person name="Oringanje C."/>
            <person name="Qi Y."/>
            <person name="Settlage R."/>
            <person name="Tojo M."/>
            <person name="Tubio J.M."/>
            <person name="Unger M.F."/>
            <person name="Wang B."/>
            <person name="Vernick K.D."/>
            <person name="Ribeiro J.M."/>
            <person name="James A.A."/>
            <person name="Michel K."/>
            <person name="Riehle M.A."/>
            <person name="Luckhart S."/>
            <person name="Sharakhov I.V."/>
            <person name="Tu Z."/>
        </authorList>
    </citation>
    <scope>NUCLEOTIDE SEQUENCE [LARGE SCALE GENOMIC DNA]</scope>
    <source>
        <strain evidence="6">Indian</strain>
    </source>
</reference>
<evidence type="ECO:0000256" key="4">
    <source>
        <dbReference type="SAM" id="MobiDB-lite"/>
    </source>
</evidence>
<dbReference type="PANTHER" id="PTHR12446:SF34">
    <property type="entry name" value="PROTEIN LIN-54 HOMOLOG"/>
    <property type="match status" value="1"/>
</dbReference>
<name>A0A182YE56_ANOST</name>
<reference evidence="5" key="2">
    <citation type="submission" date="2020-05" db="UniProtKB">
        <authorList>
            <consortium name="EnsemblMetazoa"/>
        </authorList>
    </citation>
    <scope>IDENTIFICATION</scope>
    <source>
        <strain evidence="5">Indian</strain>
    </source>
</reference>
<dbReference type="AlphaFoldDB" id="A0A182YE56"/>
<dbReference type="VEuPathDB" id="VectorBase:ASTEI06742"/>
<dbReference type="SMART" id="SM01114">
    <property type="entry name" value="CXC"/>
    <property type="match status" value="2"/>
</dbReference>
<proteinExistence type="inferred from homology"/>
<dbReference type="PROSITE" id="PS51634">
    <property type="entry name" value="CRC"/>
    <property type="match status" value="1"/>
</dbReference>
<dbReference type="OMA" id="KKRPCNC"/>
<feature type="compositionally biased region" description="Acidic residues" evidence="4">
    <location>
        <begin position="1"/>
        <end position="12"/>
    </location>
</feature>
<evidence type="ECO:0000256" key="1">
    <source>
        <dbReference type="ARBA" id="ARBA00004123"/>
    </source>
</evidence>
<comment type="subcellular location">
    <subcellularLocation>
        <location evidence="1">Nucleus</location>
    </subcellularLocation>
</comment>
<dbReference type="GO" id="GO:0006355">
    <property type="term" value="P:regulation of DNA-templated transcription"/>
    <property type="evidence" value="ECO:0007669"/>
    <property type="project" value="TreeGrafter"/>
</dbReference>
<dbReference type="GO" id="GO:0005634">
    <property type="term" value="C:nucleus"/>
    <property type="evidence" value="ECO:0007669"/>
    <property type="project" value="UniProtKB-SubCell"/>
</dbReference>
<dbReference type="VEuPathDB" id="VectorBase:ASTE006679"/>
<comment type="similarity">
    <text evidence="2">Belongs to the lin-54 family.</text>
</comment>
<evidence type="ECO:0000256" key="2">
    <source>
        <dbReference type="ARBA" id="ARBA00007267"/>
    </source>
</evidence>
<evidence type="ECO:0000256" key="3">
    <source>
        <dbReference type="ARBA" id="ARBA00023242"/>
    </source>
</evidence>
<accession>A0A182YE56</accession>
<dbReference type="InterPro" id="IPR028307">
    <property type="entry name" value="Lin-54_fam"/>
</dbReference>
<dbReference type="Pfam" id="PF03638">
    <property type="entry name" value="TCR"/>
    <property type="match status" value="2"/>
</dbReference>
<dbReference type="InterPro" id="IPR005172">
    <property type="entry name" value="CRC"/>
</dbReference>
<dbReference type="InterPro" id="IPR033467">
    <property type="entry name" value="Tesmin/TSO1-like_CXC"/>
</dbReference>
<evidence type="ECO:0000313" key="6">
    <source>
        <dbReference type="Proteomes" id="UP000076408"/>
    </source>
</evidence>
<feature type="region of interest" description="Disordered" evidence="4">
    <location>
        <begin position="471"/>
        <end position="501"/>
    </location>
</feature>